<evidence type="ECO:0000313" key="1">
    <source>
        <dbReference type="EMBL" id="KQB84967.1"/>
    </source>
</evidence>
<reference evidence="1 2" key="1">
    <citation type="submission" date="2015-10" db="EMBL/GenBank/DDBJ databases">
        <title>Corynebacteirum lowii and Corynebacterium oculi species nova, derived from human clinical disease and and emended description of Corynebacterium mastiditis.</title>
        <authorList>
            <person name="Bernard K."/>
            <person name="Pacheco A.L."/>
            <person name="Mcdougall C."/>
            <person name="Burtx T."/>
            <person name="Weibe D."/>
            <person name="Tyler S."/>
            <person name="Olson A.B."/>
            <person name="Cnockaert M."/>
            <person name="Eguchi H."/>
            <person name="Kuwahara T."/>
            <person name="Nakayama-Imaohji H."/>
            <person name="Boudewijins M."/>
            <person name="Van Hoecke F."/>
            <person name="Bernier A.-M."/>
            <person name="Vandamme P."/>
        </authorList>
    </citation>
    <scope>NUCLEOTIDE SEQUENCE [LARGE SCALE GENOMIC DNA]</scope>
    <source>
        <strain evidence="1 2">NML 130210</strain>
    </source>
</reference>
<dbReference type="STRING" id="1544416.Cocul_00099"/>
<sequence length="121" mass="13130">MWPEIPEYVVQNNAEARRIFDDVAPQTWADSAVPGVYSAPQDGAHLKLVGVEVNEALAAFMVQALKNDPEYSEVSICGIPVADDLVLSFPGAEAWEMPERRITPVEFVDDANSLCPEGSPG</sequence>
<proteinExistence type="predicted"/>
<gene>
    <name evidence="1" type="ORF">Cocul_00099</name>
</gene>
<dbReference type="AlphaFoldDB" id="A0A0Q0U038"/>
<dbReference type="EMBL" id="LKST01000001">
    <property type="protein sequence ID" value="KQB84967.1"/>
    <property type="molecule type" value="Genomic_DNA"/>
</dbReference>
<evidence type="ECO:0000313" key="2">
    <source>
        <dbReference type="Proteomes" id="UP000050517"/>
    </source>
</evidence>
<comment type="caution">
    <text evidence="1">The sequence shown here is derived from an EMBL/GenBank/DDBJ whole genome shotgun (WGS) entry which is preliminary data.</text>
</comment>
<dbReference type="Proteomes" id="UP000050517">
    <property type="component" value="Unassembled WGS sequence"/>
</dbReference>
<accession>A0A0Q0U038</accession>
<organism evidence="1 2">
    <name type="scientific">Corynebacterium oculi</name>
    <dbReference type="NCBI Taxonomy" id="1544416"/>
    <lineage>
        <taxon>Bacteria</taxon>
        <taxon>Bacillati</taxon>
        <taxon>Actinomycetota</taxon>
        <taxon>Actinomycetes</taxon>
        <taxon>Mycobacteriales</taxon>
        <taxon>Corynebacteriaceae</taxon>
        <taxon>Corynebacterium</taxon>
    </lineage>
</organism>
<keyword evidence="2" id="KW-1185">Reference proteome</keyword>
<name>A0A0Q0U038_9CORY</name>
<protein>
    <submittedName>
        <fullName evidence="1">Uncharacterized protein</fullName>
    </submittedName>
</protein>
<dbReference type="PATRIC" id="fig|1544416.3.peg.100"/>